<dbReference type="AlphaFoldDB" id="A0A8A1LF43"/>
<evidence type="ECO:0000313" key="1">
    <source>
        <dbReference type="EMBL" id="QSS50612.1"/>
    </source>
</evidence>
<accession>A0A8A1LF43</accession>
<organism evidence="1 2">
    <name type="scientific">Ajellomyces capsulatus (strain H88)</name>
    <name type="common">Darling's disease fungus</name>
    <name type="synonym">Histoplasma capsulatum</name>
    <dbReference type="NCBI Taxonomy" id="544711"/>
    <lineage>
        <taxon>Eukaryota</taxon>
        <taxon>Fungi</taxon>
        <taxon>Dikarya</taxon>
        <taxon>Ascomycota</taxon>
        <taxon>Pezizomycotina</taxon>
        <taxon>Eurotiomycetes</taxon>
        <taxon>Eurotiomycetidae</taxon>
        <taxon>Onygenales</taxon>
        <taxon>Ajellomycetaceae</taxon>
        <taxon>Histoplasma</taxon>
    </lineage>
</organism>
<dbReference type="EMBL" id="CP069102">
    <property type="protein sequence ID" value="QSS50612.1"/>
    <property type="molecule type" value="Genomic_DNA"/>
</dbReference>
<name>A0A8A1LF43_AJEC8</name>
<dbReference type="VEuPathDB" id="FungiDB:I7I53_11367"/>
<sequence>MHPVGCVAHISGGNVKEHFIWASRSGPPSLAMLRVRIRTSDIFFSGILFCFHSYHPFSASLLFGRPYSVSQGIYTPLGRESPSLQAYEPFYQCSICRINILPAP</sequence>
<protein>
    <submittedName>
        <fullName evidence="1">Uncharacterized protein</fullName>
    </submittedName>
</protein>
<evidence type="ECO:0000313" key="2">
    <source>
        <dbReference type="Proteomes" id="UP000663419"/>
    </source>
</evidence>
<reference evidence="1" key="1">
    <citation type="submission" date="2021-01" db="EMBL/GenBank/DDBJ databases">
        <title>Chromosome-level genome assembly of a human fungal pathogen reveals clustering of transcriptionally co-regulated genes.</title>
        <authorList>
            <person name="Voorhies M."/>
            <person name="Cohen S."/>
            <person name="Shea T.P."/>
            <person name="Petrus S."/>
            <person name="Munoz J.F."/>
            <person name="Poplawski S."/>
            <person name="Goldman W.E."/>
            <person name="Michael T."/>
            <person name="Cuomo C.A."/>
            <person name="Sil A."/>
            <person name="Beyhan S."/>
        </authorList>
    </citation>
    <scope>NUCLEOTIDE SEQUENCE</scope>
    <source>
        <strain evidence="1">H88</strain>
    </source>
</reference>
<proteinExistence type="predicted"/>
<dbReference type="Proteomes" id="UP000663419">
    <property type="component" value="Chromosome 1"/>
</dbReference>
<gene>
    <name evidence="1" type="ORF">I7I53_11367</name>
</gene>